<dbReference type="GO" id="GO:0005737">
    <property type="term" value="C:cytoplasm"/>
    <property type="evidence" value="ECO:0007669"/>
    <property type="project" value="TreeGrafter"/>
</dbReference>
<dbReference type="InterPro" id="IPR003877">
    <property type="entry name" value="SPRY_dom"/>
</dbReference>
<evidence type="ECO:0000259" key="6">
    <source>
        <dbReference type="PROSITE" id="PS50188"/>
    </source>
</evidence>
<dbReference type="Gene3D" id="2.60.120.920">
    <property type="match status" value="1"/>
</dbReference>
<dbReference type="SUPFAM" id="SSF49899">
    <property type="entry name" value="Concanavalin A-like lectins/glucanases"/>
    <property type="match status" value="1"/>
</dbReference>
<evidence type="ECO:0000256" key="2">
    <source>
        <dbReference type="ARBA" id="ARBA00022771"/>
    </source>
</evidence>
<evidence type="ECO:0000259" key="5">
    <source>
        <dbReference type="PROSITE" id="PS50089"/>
    </source>
</evidence>
<dbReference type="InterPro" id="IPR001870">
    <property type="entry name" value="B30.2/SPRY"/>
</dbReference>
<accession>A0A1W0WAZ8</accession>
<dbReference type="PROSITE" id="PS50188">
    <property type="entry name" value="B302_SPRY"/>
    <property type="match status" value="1"/>
</dbReference>
<evidence type="ECO:0000313" key="7">
    <source>
        <dbReference type="EMBL" id="OQV12384.1"/>
    </source>
</evidence>
<dbReference type="PROSITE" id="PS50089">
    <property type="entry name" value="ZF_RING_2"/>
    <property type="match status" value="1"/>
</dbReference>
<dbReference type="InterPro" id="IPR013083">
    <property type="entry name" value="Znf_RING/FYVE/PHD"/>
</dbReference>
<keyword evidence="1" id="KW-0479">Metal-binding</keyword>
<dbReference type="GO" id="GO:0051603">
    <property type="term" value="P:proteolysis involved in protein catabolic process"/>
    <property type="evidence" value="ECO:0007669"/>
    <property type="project" value="TreeGrafter"/>
</dbReference>
<dbReference type="CDD" id="cd16566">
    <property type="entry name" value="RING-HC_RSPRY1"/>
    <property type="match status" value="1"/>
</dbReference>
<evidence type="ECO:0000256" key="3">
    <source>
        <dbReference type="ARBA" id="ARBA00022833"/>
    </source>
</evidence>
<reference evidence="8" key="1">
    <citation type="submission" date="2017-01" db="EMBL/GenBank/DDBJ databases">
        <title>Comparative genomics of anhydrobiosis in the tardigrade Hypsibius dujardini.</title>
        <authorList>
            <person name="Yoshida Y."/>
            <person name="Koutsovoulos G."/>
            <person name="Laetsch D."/>
            <person name="Stevens L."/>
            <person name="Kumar S."/>
            <person name="Horikawa D."/>
            <person name="Ishino K."/>
            <person name="Komine S."/>
            <person name="Tomita M."/>
            <person name="Blaxter M."/>
            <person name="Arakawa K."/>
        </authorList>
    </citation>
    <scope>NUCLEOTIDE SEQUENCE [LARGE SCALE GENOMIC DNA]</scope>
    <source>
        <strain evidence="8">Z151</strain>
    </source>
</reference>
<evidence type="ECO:0000256" key="4">
    <source>
        <dbReference type="PROSITE-ProRule" id="PRU00175"/>
    </source>
</evidence>
<dbReference type="AlphaFoldDB" id="A0A1W0WAZ8"/>
<sequence length="566" mass="64208">MGNACLPMPRIRSRQQRRGGDQCMHPRNAIQATTGLPLDQLLDGDSLRRSSTDAQPWVIFNLLASRSRHVSEDQMILEALRVIRTLVDNDQEPPEVLYRIHEIAGSETGWLSIMQALVNCVPLDDSLGPAVTELIVDNCPLPSKQDIQNFLAHVRLSRHIALAGRQHPLRHRNICLMVGCFAAKLPGQIAASMMTENLLEYLICNLDVEETHPQVTLFSLIALEKLAQTGENKKIIMTRLRQFEEEAYLDGMEMPMANPLVLLERLNSQENFFKRQIQFCAQWALDNVFVVPKRPFTYENIDMSRINAILSHSEVSENLKISADGLTARNDSNSFESVKCSFLIESGVWYYEATVNTTGVMQIGWATKGSKFMNHDGFGVGDDEFSIAYDGCRQLIWHSAQCDHHFHPSWRAGDVLGCLLDLDRCKVTFSLNGAPLRPYSQIFKRVRTGFFAAASFMTYQQCEFNFGQKPFRFPPRDHEFQSFNASGSLTQEQRTVLPRPKRMDARKLTVALDCCTLCCDEKANVQLEPCHHQGFCRKCADMLEICPMCRRGIHSRMPLKFVSVRG</sequence>
<dbReference type="PANTHER" id="PTHR13363:SF6">
    <property type="entry name" value="RING FINGER AND SPRY DOMAIN-CONTAINING PROTEIN 1"/>
    <property type="match status" value="1"/>
</dbReference>
<keyword evidence="2 4" id="KW-0863">Zinc-finger</keyword>
<dbReference type="InterPro" id="IPR045129">
    <property type="entry name" value="RNF123/RKP/RSPRY1"/>
</dbReference>
<dbReference type="Gene3D" id="3.30.40.10">
    <property type="entry name" value="Zinc/RING finger domain, C3HC4 (zinc finger)"/>
    <property type="match status" value="1"/>
</dbReference>
<dbReference type="InterPro" id="IPR013320">
    <property type="entry name" value="ConA-like_dom_sf"/>
</dbReference>
<evidence type="ECO:0000256" key="1">
    <source>
        <dbReference type="ARBA" id="ARBA00022723"/>
    </source>
</evidence>
<dbReference type="PANTHER" id="PTHR13363">
    <property type="entry name" value="RING FINGER AND SRY DOMAIN-CONTAINING"/>
    <property type="match status" value="1"/>
</dbReference>
<dbReference type="Pfam" id="PF13920">
    <property type="entry name" value="zf-C3HC4_3"/>
    <property type="match status" value="1"/>
</dbReference>
<proteinExistence type="predicted"/>
<dbReference type="InterPro" id="IPR001841">
    <property type="entry name" value="Znf_RING"/>
</dbReference>
<evidence type="ECO:0000313" key="8">
    <source>
        <dbReference type="Proteomes" id="UP000192578"/>
    </source>
</evidence>
<keyword evidence="3" id="KW-0862">Zinc</keyword>
<dbReference type="InterPro" id="IPR035774">
    <property type="entry name" value="SPRY_RSPRY1"/>
</dbReference>
<dbReference type="OrthoDB" id="10017393at2759"/>
<dbReference type="SMART" id="SM00449">
    <property type="entry name" value="SPRY"/>
    <property type="match status" value="1"/>
</dbReference>
<name>A0A1W0WAZ8_HYPEX</name>
<dbReference type="InterPro" id="IPR043136">
    <property type="entry name" value="B30.2/SPRY_sf"/>
</dbReference>
<organism evidence="7 8">
    <name type="scientific">Hypsibius exemplaris</name>
    <name type="common">Freshwater tardigrade</name>
    <dbReference type="NCBI Taxonomy" id="2072580"/>
    <lineage>
        <taxon>Eukaryota</taxon>
        <taxon>Metazoa</taxon>
        <taxon>Ecdysozoa</taxon>
        <taxon>Tardigrada</taxon>
        <taxon>Eutardigrada</taxon>
        <taxon>Parachela</taxon>
        <taxon>Hypsibioidea</taxon>
        <taxon>Hypsibiidae</taxon>
        <taxon>Hypsibius</taxon>
    </lineage>
</organism>
<gene>
    <name evidence="7" type="ORF">BV898_13337</name>
</gene>
<dbReference type="EMBL" id="MTYJ01000146">
    <property type="protein sequence ID" value="OQV12384.1"/>
    <property type="molecule type" value="Genomic_DNA"/>
</dbReference>
<dbReference type="Proteomes" id="UP000192578">
    <property type="component" value="Unassembled WGS sequence"/>
</dbReference>
<dbReference type="SUPFAM" id="SSF57850">
    <property type="entry name" value="RING/U-box"/>
    <property type="match status" value="1"/>
</dbReference>
<dbReference type="GO" id="GO:0008270">
    <property type="term" value="F:zinc ion binding"/>
    <property type="evidence" value="ECO:0007669"/>
    <property type="project" value="UniProtKB-KW"/>
</dbReference>
<comment type="caution">
    <text evidence="7">The sequence shown here is derived from an EMBL/GenBank/DDBJ whole genome shotgun (WGS) entry which is preliminary data.</text>
</comment>
<feature type="domain" description="B30.2/SPRY" evidence="6">
    <location>
        <begin position="288"/>
        <end position="471"/>
    </location>
</feature>
<feature type="domain" description="RING-type" evidence="5">
    <location>
        <begin position="515"/>
        <end position="550"/>
    </location>
</feature>
<protein>
    <submittedName>
        <fullName evidence="7">RING finger and SPRY domain-containing protein 1</fullName>
    </submittedName>
</protein>
<dbReference type="Pfam" id="PF00622">
    <property type="entry name" value="SPRY"/>
    <property type="match status" value="1"/>
</dbReference>
<keyword evidence="8" id="KW-1185">Reference proteome</keyword>
<dbReference type="SMART" id="SM00184">
    <property type="entry name" value="RING"/>
    <property type="match status" value="1"/>
</dbReference>
<dbReference type="CDD" id="cd12883">
    <property type="entry name" value="SPRY_RING"/>
    <property type="match status" value="1"/>
</dbReference>
<dbReference type="GO" id="GO:0004842">
    <property type="term" value="F:ubiquitin-protein transferase activity"/>
    <property type="evidence" value="ECO:0007669"/>
    <property type="project" value="InterPro"/>
</dbReference>